<dbReference type="Gene3D" id="1.10.10.540">
    <property type="entry name" value="XPC-binding domain"/>
    <property type="match status" value="1"/>
</dbReference>
<comment type="caution">
    <text evidence="2">The sequence shown here is derived from an EMBL/GenBank/DDBJ whole genome shotgun (WGS) entry which is preliminary data.</text>
</comment>
<feature type="compositionally biased region" description="Polar residues" evidence="1">
    <location>
        <begin position="184"/>
        <end position="193"/>
    </location>
</feature>
<dbReference type="OrthoDB" id="273441at2759"/>
<gene>
    <name evidence="2" type="ORF">JKF63_00069</name>
</gene>
<accession>A0A836KWR5</accession>
<dbReference type="EMBL" id="JAFJZO010000036">
    <property type="protein sequence ID" value="KAG5489951.1"/>
    <property type="molecule type" value="Genomic_DNA"/>
</dbReference>
<evidence type="ECO:0000256" key="1">
    <source>
        <dbReference type="SAM" id="MobiDB-lite"/>
    </source>
</evidence>
<feature type="region of interest" description="Disordered" evidence="1">
    <location>
        <begin position="1257"/>
        <end position="1295"/>
    </location>
</feature>
<dbReference type="GeneID" id="94286199"/>
<protein>
    <submittedName>
        <fullName evidence="2">Uncharacterized protein</fullName>
    </submittedName>
</protein>
<feature type="region of interest" description="Disordered" evidence="1">
    <location>
        <begin position="513"/>
        <end position="541"/>
    </location>
</feature>
<evidence type="ECO:0000313" key="3">
    <source>
        <dbReference type="Proteomes" id="UP000674318"/>
    </source>
</evidence>
<organism evidence="2 3">
    <name type="scientific">Porcisia hertigi</name>
    <dbReference type="NCBI Taxonomy" id="2761500"/>
    <lineage>
        <taxon>Eukaryota</taxon>
        <taxon>Discoba</taxon>
        <taxon>Euglenozoa</taxon>
        <taxon>Kinetoplastea</taxon>
        <taxon>Metakinetoplastina</taxon>
        <taxon>Trypanosomatida</taxon>
        <taxon>Trypanosomatidae</taxon>
        <taxon>Leishmaniinae</taxon>
        <taxon>Porcisia</taxon>
    </lineage>
</organism>
<feature type="region of interest" description="Disordered" evidence="1">
    <location>
        <begin position="125"/>
        <end position="193"/>
    </location>
</feature>
<proteinExistence type="predicted"/>
<dbReference type="SUPFAM" id="SSF101238">
    <property type="entry name" value="XPC-binding domain"/>
    <property type="match status" value="1"/>
</dbReference>
<evidence type="ECO:0000313" key="2">
    <source>
        <dbReference type="EMBL" id="KAG5489951.1"/>
    </source>
</evidence>
<dbReference type="InterPro" id="IPR036353">
    <property type="entry name" value="XPC-bd_sf"/>
</dbReference>
<name>A0A836KWR5_9TRYP</name>
<feature type="region of interest" description="Disordered" evidence="1">
    <location>
        <begin position="366"/>
        <end position="386"/>
    </location>
</feature>
<dbReference type="GO" id="GO:0006289">
    <property type="term" value="P:nucleotide-excision repair"/>
    <property type="evidence" value="ECO:0007669"/>
    <property type="project" value="InterPro"/>
</dbReference>
<dbReference type="RefSeq" id="XP_067752279.1">
    <property type="nucleotide sequence ID" value="XM_067896122.1"/>
</dbReference>
<dbReference type="Proteomes" id="UP000674318">
    <property type="component" value="Unassembled WGS sequence"/>
</dbReference>
<feature type="compositionally biased region" description="Low complexity" evidence="1">
    <location>
        <begin position="126"/>
        <end position="137"/>
    </location>
</feature>
<reference evidence="2 3" key="1">
    <citation type="submission" date="2021-02" db="EMBL/GenBank/DDBJ databases">
        <title>Porcisia hertigi Genome sequencing and assembly.</title>
        <authorList>
            <person name="Almutairi H."/>
            <person name="Gatherer D."/>
        </authorList>
    </citation>
    <scope>NUCLEOTIDE SEQUENCE [LARGE SCALE GENOMIC DNA]</scope>
    <source>
        <strain evidence="2 3">C119</strain>
    </source>
</reference>
<keyword evidence="3" id="KW-1185">Reference proteome</keyword>
<dbReference type="KEGG" id="phet:94286199"/>
<dbReference type="GO" id="GO:0003684">
    <property type="term" value="F:damaged DNA binding"/>
    <property type="evidence" value="ECO:0007669"/>
    <property type="project" value="InterPro"/>
</dbReference>
<sequence length="1295" mass="139302">MPALPSSSADLITLRSISGKSTLLTPPVTLETVLRVATAPPFSFAPESVKIYIHGRIVHLLQYQKQHGADFFQIPLDASAYVPPRATSRVAHSALHASASTSASERKAEARSVIVYGIPQRIRDTASASSAPSQGQALHPPPPTTAALKSILIPTSHRVESQTPLGSPRATAATLSTHHAGMQGASSTHPTFNSTMASLSTIKGPLPYPHSPSGLQELAEICAEIDLNEDDDFLALLQGAPQKVYNHPTIFYMSNIVMGDLAVLEAVMEQVSSVSPLFFNWILKNPHKFLCALNRSGDRPLQQVKEQLRVLALRAMAEQICGEMPSRHVMMLEVNSTDGSPDVYQVEVQVGDFSDASTSSESLMTTGFETRDEVGEEEESDNEEGHICIKEEMEDSDTGSLAFEISNEDGGVIQGADEEEEANEPHRGAIILPSTPGASQGLSSSQPPTDAVPLANLAITRASLPYDGWVPAPEKSAVTQDRGVPAAPPSPVGSVPFGGTRFGCPPLPSTLPAAAKSAPLDESPNVALDAASSPQENYGEDGRLSSLQKELQLVDSLIQVWTDDVTSAAARTAHSAITELRRNIFTALNDVFTASNGAVFSLSRGCRDVRRLSLLACPFFSRAEEFYVQLVEKGVRSTVFGEAPQSSVAAWAAVAALSRLLMCDVDAAAEQKLEKQQQSLPPPRDVGVLCSLQEADPVWACPALRWATAEGPEKLLLALLHLCRQQRAVVLWYSSHHVMKAVGKTIQPMAYIFGGTEESQQAVALQRLKLTTKVHKEDEVADCMLTLSHALTETGTLSDVMRREWSTLMRSRYQRFVMPLEKDLPTPHMTSYPLYVCDTRHVLPPKASGARIGTACGGMGSAARWWAGYCDERHSFCADKWCLAITARPWNVVTAMENAVAEATAESVAVVLTSERTGADAVNSSSVLPLRDCLEHMSWMPVDTVVVPPPAIADALQPRSVARHSAILFEQVSAPSGTRDETAGACRPSGVADGHGMSPFFRGDVHVVDVAAVGAGQMPVLSLAGGEALPTFLATVVRNFVLPASAREPIFLRHLFDAFAKHPSIPVAAAVRDAALANARLQDAPWLVSEHVLFDFGGTLSTFRDARAQVDAAAAARKSVATKLASCTTLAAVPAPIAAPSTEFSKENFVRMPSVPLSQRLTTPRPVPPTQCRSLHPTLRRPLARAPLVTDEVAKRQYVRTHAIDEMYEMMLGSLVEHRPTGEAEVLDHLVQYVEASENVMRGHIFERQAEVSTVGVPKISHGVTPDDPVVSGSSPHRKPQPPSGSRGSFARRKQ</sequence>
<dbReference type="GO" id="GO:0043161">
    <property type="term" value="P:proteasome-mediated ubiquitin-dependent protein catabolic process"/>
    <property type="evidence" value="ECO:0007669"/>
    <property type="project" value="InterPro"/>
</dbReference>